<keyword evidence="3" id="KW-0804">Transcription</keyword>
<evidence type="ECO:0000256" key="2">
    <source>
        <dbReference type="ARBA" id="ARBA00023125"/>
    </source>
</evidence>
<evidence type="ECO:0000256" key="1">
    <source>
        <dbReference type="ARBA" id="ARBA00023015"/>
    </source>
</evidence>
<dbReference type="Gene3D" id="1.10.1660.10">
    <property type="match status" value="1"/>
</dbReference>
<feature type="coiled-coil region" evidence="4">
    <location>
        <begin position="81"/>
        <end position="115"/>
    </location>
</feature>
<reference evidence="7 8" key="1">
    <citation type="submission" date="2024-02" db="EMBL/GenBank/DDBJ databases">
        <title>Bacteria isolated from the canopy kelp, Nereocystis luetkeana.</title>
        <authorList>
            <person name="Pfister C.A."/>
            <person name="Younker I.T."/>
            <person name="Light S.H."/>
        </authorList>
    </citation>
    <scope>NUCLEOTIDE SEQUENCE [LARGE SCALE GENOMIC DNA]</scope>
    <source>
        <strain evidence="7 8">TI.5.07</strain>
    </source>
</reference>
<dbReference type="PANTHER" id="PTHR30204">
    <property type="entry name" value="REDOX-CYCLING DRUG-SENSING TRANSCRIPTIONAL ACTIVATOR SOXR"/>
    <property type="match status" value="1"/>
</dbReference>
<sequence>MKVAELAREGNVTAETVRHYTRQGLITARRDPVNNYQRFDEQALVRLKFISQARQLGFSLADIKQILQQADQHDSPCPMVRDLLKEHLPRVRERIRELEALAERMEHAMESWQDMPDGVPDGNSVCCLIEGQSFPPPSEENGTYTPDTGRTS</sequence>
<dbReference type="SMART" id="SM00422">
    <property type="entry name" value="HTH_MERR"/>
    <property type="match status" value="1"/>
</dbReference>
<dbReference type="Pfam" id="PF00376">
    <property type="entry name" value="MerR"/>
    <property type="match status" value="1"/>
</dbReference>
<proteinExistence type="predicted"/>
<accession>A0ABU9GHI0</accession>
<dbReference type="InterPro" id="IPR015358">
    <property type="entry name" value="Tscrpt_reg_MerR_DNA-bd"/>
</dbReference>
<protein>
    <submittedName>
        <fullName evidence="7">MerR family DNA-binding protein</fullName>
    </submittedName>
</protein>
<evidence type="ECO:0000256" key="4">
    <source>
        <dbReference type="SAM" id="Coils"/>
    </source>
</evidence>
<feature type="region of interest" description="Disordered" evidence="5">
    <location>
        <begin position="131"/>
        <end position="152"/>
    </location>
</feature>
<evidence type="ECO:0000256" key="5">
    <source>
        <dbReference type="SAM" id="MobiDB-lite"/>
    </source>
</evidence>
<evidence type="ECO:0000313" key="7">
    <source>
        <dbReference type="EMBL" id="MEL0617327.1"/>
    </source>
</evidence>
<feature type="domain" description="HTH merR-type" evidence="6">
    <location>
        <begin position="1"/>
        <end position="69"/>
    </location>
</feature>
<evidence type="ECO:0000313" key="8">
    <source>
        <dbReference type="Proteomes" id="UP001378242"/>
    </source>
</evidence>
<dbReference type="PRINTS" id="PR00040">
    <property type="entry name" value="HTHMERR"/>
</dbReference>
<dbReference type="EMBL" id="JBAKAP010000010">
    <property type="protein sequence ID" value="MEL0617327.1"/>
    <property type="molecule type" value="Genomic_DNA"/>
</dbReference>
<keyword evidence="2 7" id="KW-0238">DNA-binding</keyword>
<dbReference type="InterPro" id="IPR009061">
    <property type="entry name" value="DNA-bd_dom_put_sf"/>
</dbReference>
<dbReference type="SUPFAM" id="SSF46955">
    <property type="entry name" value="Putative DNA-binding domain"/>
    <property type="match status" value="1"/>
</dbReference>
<evidence type="ECO:0000256" key="3">
    <source>
        <dbReference type="ARBA" id="ARBA00023163"/>
    </source>
</evidence>
<evidence type="ECO:0000259" key="6">
    <source>
        <dbReference type="PROSITE" id="PS50937"/>
    </source>
</evidence>
<dbReference type="InterPro" id="IPR000551">
    <property type="entry name" value="MerR-type_HTH_dom"/>
</dbReference>
<keyword evidence="1" id="KW-0805">Transcription regulation</keyword>
<organism evidence="7 8">
    <name type="scientific">Cobetia marina</name>
    <name type="common">Deleya marina</name>
    <dbReference type="NCBI Taxonomy" id="28258"/>
    <lineage>
        <taxon>Bacteria</taxon>
        <taxon>Pseudomonadati</taxon>
        <taxon>Pseudomonadota</taxon>
        <taxon>Gammaproteobacteria</taxon>
        <taxon>Oceanospirillales</taxon>
        <taxon>Halomonadaceae</taxon>
        <taxon>Cobetia</taxon>
    </lineage>
</organism>
<comment type="caution">
    <text evidence="7">The sequence shown here is derived from an EMBL/GenBank/DDBJ whole genome shotgun (WGS) entry which is preliminary data.</text>
</comment>
<dbReference type="PROSITE" id="PS50937">
    <property type="entry name" value="HTH_MERR_2"/>
    <property type="match status" value="1"/>
</dbReference>
<dbReference type="Proteomes" id="UP001378242">
    <property type="component" value="Unassembled WGS sequence"/>
</dbReference>
<dbReference type="Pfam" id="PF09278">
    <property type="entry name" value="MerR-DNA-bind"/>
    <property type="match status" value="1"/>
</dbReference>
<keyword evidence="8" id="KW-1185">Reference proteome</keyword>
<dbReference type="GeneID" id="43176457"/>
<feature type="compositionally biased region" description="Polar residues" evidence="5">
    <location>
        <begin position="140"/>
        <end position="152"/>
    </location>
</feature>
<dbReference type="RefSeq" id="WP_077377703.1">
    <property type="nucleotide sequence ID" value="NZ_BJOH01000055.1"/>
</dbReference>
<dbReference type="GO" id="GO:0003677">
    <property type="term" value="F:DNA binding"/>
    <property type="evidence" value="ECO:0007669"/>
    <property type="project" value="UniProtKB-KW"/>
</dbReference>
<keyword evidence="4" id="KW-0175">Coiled coil</keyword>
<dbReference type="InterPro" id="IPR047057">
    <property type="entry name" value="MerR_fam"/>
</dbReference>
<dbReference type="PANTHER" id="PTHR30204:SF94">
    <property type="entry name" value="HEAVY METAL-DEPENDENT TRANSCRIPTIONAL REGULATOR HI_0293-RELATED"/>
    <property type="match status" value="1"/>
</dbReference>
<gene>
    <name evidence="7" type="ORF">V6243_10810</name>
</gene>
<name>A0ABU9GHI0_COBMA</name>